<dbReference type="GO" id="GO:0070402">
    <property type="term" value="F:NADPH binding"/>
    <property type="evidence" value="ECO:0007669"/>
    <property type="project" value="TreeGrafter"/>
</dbReference>
<dbReference type="EMBL" id="BMIB01000001">
    <property type="protein sequence ID" value="GGH59948.1"/>
    <property type="molecule type" value="Genomic_DNA"/>
</dbReference>
<dbReference type="SMART" id="SM00829">
    <property type="entry name" value="PKS_ER"/>
    <property type="match status" value="1"/>
</dbReference>
<dbReference type="InterPro" id="IPR011032">
    <property type="entry name" value="GroES-like_sf"/>
</dbReference>
<reference evidence="4" key="1">
    <citation type="journal article" date="2014" name="Int. J. Syst. Evol. Microbiol.">
        <title>Complete genome sequence of Corynebacterium casei LMG S-19264T (=DSM 44701T), isolated from a smear-ripened cheese.</title>
        <authorList>
            <consortium name="US DOE Joint Genome Institute (JGI-PGF)"/>
            <person name="Walter F."/>
            <person name="Albersmeier A."/>
            <person name="Kalinowski J."/>
            <person name="Ruckert C."/>
        </authorList>
    </citation>
    <scope>NUCLEOTIDE SEQUENCE</scope>
    <source>
        <strain evidence="4">CGMCC 1.15290</strain>
    </source>
</reference>
<keyword evidence="5" id="KW-1185">Reference proteome</keyword>
<reference evidence="4" key="2">
    <citation type="submission" date="2020-09" db="EMBL/GenBank/DDBJ databases">
        <authorList>
            <person name="Sun Q."/>
            <person name="Zhou Y."/>
        </authorList>
    </citation>
    <scope>NUCLEOTIDE SEQUENCE</scope>
    <source>
        <strain evidence="4">CGMCC 1.15290</strain>
    </source>
</reference>
<dbReference type="InterPro" id="IPR020843">
    <property type="entry name" value="ER"/>
</dbReference>
<dbReference type="GO" id="GO:0016651">
    <property type="term" value="F:oxidoreductase activity, acting on NAD(P)H"/>
    <property type="evidence" value="ECO:0007669"/>
    <property type="project" value="TreeGrafter"/>
</dbReference>
<keyword evidence="1" id="KW-0521">NADP</keyword>
<name>A0A917MS16_9BACT</name>
<dbReference type="Pfam" id="PF00107">
    <property type="entry name" value="ADH_zinc_N"/>
    <property type="match status" value="1"/>
</dbReference>
<dbReference type="SUPFAM" id="SSF51735">
    <property type="entry name" value="NAD(P)-binding Rossmann-fold domains"/>
    <property type="match status" value="1"/>
</dbReference>
<organism evidence="4 5">
    <name type="scientific">Filimonas zeae</name>
    <dbReference type="NCBI Taxonomy" id="1737353"/>
    <lineage>
        <taxon>Bacteria</taxon>
        <taxon>Pseudomonadati</taxon>
        <taxon>Bacteroidota</taxon>
        <taxon>Chitinophagia</taxon>
        <taxon>Chitinophagales</taxon>
        <taxon>Chitinophagaceae</taxon>
        <taxon>Filimonas</taxon>
    </lineage>
</organism>
<dbReference type="Proteomes" id="UP000627292">
    <property type="component" value="Unassembled WGS sequence"/>
</dbReference>
<dbReference type="CDD" id="cd08243">
    <property type="entry name" value="quinone_oxidoreductase_like_1"/>
    <property type="match status" value="1"/>
</dbReference>
<keyword evidence="2" id="KW-0560">Oxidoreductase</keyword>
<dbReference type="InterPro" id="IPR036291">
    <property type="entry name" value="NAD(P)-bd_dom_sf"/>
</dbReference>
<evidence type="ECO:0000256" key="1">
    <source>
        <dbReference type="ARBA" id="ARBA00022857"/>
    </source>
</evidence>
<protein>
    <submittedName>
        <fullName evidence="4">NADPH:quinone reductase</fullName>
    </submittedName>
</protein>
<evidence type="ECO:0000259" key="3">
    <source>
        <dbReference type="SMART" id="SM00829"/>
    </source>
</evidence>
<accession>A0A917MS16</accession>
<comment type="caution">
    <text evidence="4">The sequence shown here is derived from an EMBL/GenBank/DDBJ whole genome shotgun (WGS) entry which is preliminary data.</text>
</comment>
<proteinExistence type="predicted"/>
<evidence type="ECO:0000313" key="4">
    <source>
        <dbReference type="EMBL" id="GGH59948.1"/>
    </source>
</evidence>
<dbReference type="RefSeq" id="WP_188950617.1">
    <property type="nucleotide sequence ID" value="NZ_BMIB01000001.1"/>
</dbReference>
<gene>
    <name evidence="4" type="ORF">GCM10011379_07290</name>
</gene>
<evidence type="ECO:0000256" key="2">
    <source>
        <dbReference type="ARBA" id="ARBA00023002"/>
    </source>
</evidence>
<dbReference type="Pfam" id="PF08240">
    <property type="entry name" value="ADH_N"/>
    <property type="match status" value="1"/>
</dbReference>
<dbReference type="PANTHER" id="PTHR48106">
    <property type="entry name" value="QUINONE OXIDOREDUCTASE PIG3-RELATED"/>
    <property type="match status" value="1"/>
</dbReference>
<dbReference type="AlphaFoldDB" id="A0A917MS16"/>
<dbReference type="Gene3D" id="3.90.180.10">
    <property type="entry name" value="Medium-chain alcohol dehydrogenases, catalytic domain"/>
    <property type="match status" value="1"/>
</dbReference>
<dbReference type="PANTHER" id="PTHR48106:SF18">
    <property type="entry name" value="QUINONE OXIDOREDUCTASE PIG3"/>
    <property type="match status" value="1"/>
</dbReference>
<sequence>MKAAVLYKPGGPENFMIEERAMPVPVGDWVRIKVMAFGLNRSELMTRKGYSPGVKLPRVLGIECVGIVDNDPEGILRPGDKVAAFMGGMGRDFDGSYAEYTLVPRQLLYPFESHLSWEILGALPEMFQTVYGSLHTSLQIQQGETLLIRGGTSSIGMLATQLAKNYGLTVIATTRSRENGTVLLNNGADHVLVDDEFMARQVKALYPEGVDKVLELVGTVTLADSLRCAKAGGKVCMTGMLAEQWAIKDFAPMEYIPAGVFLTVYDSGQLQVCRLAFQQFIKEVEQGQVRISIGGTFQLADITAAHQLMDSNAAKGKIVVLTNG</sequence>
<feature type="domain" description="Enoyl reductase (ER)" evidence="3">
    <location>
        <begin position="10"/>
        <end position="320"/>
    </location>
</feature>
<dbReference type="InterPro" id="IPR013154">
    <property type="entry name" value="ADH-like_N"/>
</dbReference>
<dbReference type="InterPro" id="IPR013149">
    <property type="entry name" value="ADH-like_C"/>
</dbReference>
<dbReference type="Gene3D" id="3.40.50.720">
    <property type="entry name" value="NAD(P)-binding Rossmann-like Domain"/>
    <property type="match status" value="1"/>
</dbReference>
<evidence type="ECO:0000313" key="5">
    <source>
        <dbReference type="Proteomes" id="UP000627292"/>
    </source>
</evidence>
<dbReference type="SUPFAM" id="SSF50129">
    <property type="entry name" value="GroES-like"/>
    <property type="match status" value="1"/>
</dbReference>